<dbReference type="AlphaFoldDB" id="B7G7Q7"/>
<dbReference type="SMART" id="SM00316">
    <property type="entry name" value="S1"/>
    <property type="match status" value="1"/>
</dbReference>
<name>B7G7Q7_PHATC</name>
<keyword evidence="1" id="KW-0175">Coiled coil</keyword>
<proteinExistence type="predicted"/>
<evidence type="ECO:0000313" key="4">
    <source>
        <dbReference type="EMBL" id="EEC45275.1"/>
    </source>
</evidence>
<dbReference type="PROSITE" id="PS50126">
    <property type="entry name" value="S1"/>
    <property type="match status" value="1"/>
</dbReference>
<feature type="compositionally biased region" description="Basic residues" evidence="2">
    <location>
        <begin position="260"/>
        <end position="271"/>
    </location>
</feature>
<dbReference type="OrthoDB" id="47866at2759"/>
<dbReference type="GO" id="GO:0003723">
    <property type="term" value="F:RNA binding"/>
    <property type="evidence" value="ECO:0007669"/>
    <property type="project" value="TreeGrafter"/>
</dbReference>
<feature type="domain" description="S1 motif" evidence="3">
    <location>
        <begin position="8"/>
        <end position="87"/>
    </location>
</feature>
<dbReference type="HOGENOM" id="CLU_856526_0_0_1"/>
<dbReference type="SUPFAM" id="SSF50249">
    <property type="entry name" value="Nucleic acid-binding proteins"/>
    <property type="match status" value="1"/>
</dbReference>
<organism evidence="4 5">
    <name type="scientific">Phaeodactylum tricornutum (strain CCAP 1055/1)</name>
    <dbReference type="NCBI Taxonomy" id="556484"/>
    <lineage>
        <taxon>Eukaryota</taxon>
        <taxon>Sar</taxon>
        <taxon>Stramenopiles</taxon>
        <taxon>Ochrophyta</taxon>
        <taxon>Bacillariophyta</taxon>
        <taxon>Bacillariophyceae</taxon>
        <taxon>Bacillariophycidae</taxon>
        <taxon>Naviculales</taxon>
        <taxon>Phaeodactylaceae</taxon>
        <taxon>Phaeodactylum</taxon>
    </lineage>
</organism>
<protein>
    <recommendedName>
        <fullName evidence="3">S1 motif domain-containing protein</fullName>
    </recommendedName>
</protein>
<dbReference type="GO" id="GO:0043489">
    <property type="term" value="P:RNA stabilization"/>
    <property type="evidence" value="ECO:0007669"/>
    <property type="project" value="TreeGrafter"/>
</dbReference>
<feature type="compositionally biased region" description="Basic residues" evidence="2">
    <location>
        <begin position="223"/>
        <end position="246"/>
    </location>
</feature>
<dbReference type="InterPro" id="IPR012340">
    <property type="entry name" value="NA-bd_OB-fold"/>
</dbReference>
<feature type="region of interest" description="Disordered" evidence="2">
    <location>
        <begin position="189"/>
        <end position="296"/>
    </location>
</feature>
<dbReference type="InParanoid" id="B7G7Q7"/>
<reference evidence="5" key="2">
    <citation type="submission" date="2008-08" db="EMBL/GenBank/DDBJ databases">
        <authorList>
            <consortium name="Diatom Consortium"/>
            <person name="Grigoriev I."/>
            <person name="Grimwood J."/>
            <person name="Kuo A."/>
            <person name="Otillar R.P."/>
            <person name="Salamov A."/>
            <person name="Detter J.C."/>
            <person name="Lindquist E."/>
            <person name="Shapiro H."/>
            <person name="Lucas S."/>
            <person name="Glavina del Rio T."/>
            <person name="Pitluck S."/>
            <person name="Rokhsar D."/>
            <person name="Bowler C."/>
        </authorList>
    </citation>
    <scope>GENOME REANNOTATION</scope>
    <source>
        <strain evidence="5">CCAP 1055/1</strain>
    </source>
</reference>
<gene>
    <name evidence="4" type="ORF">PHATRDRAFT_39066</name>
</gene>
<accession>B7G7Q7</accession>
<evidence type="ECO:0000259" key="3">
    <source>
        <dbReference type="PROSITE" id="PS50126"/>
    </source>
</evidence>
<dbReference type="PaxDb" id="2850-Phatr39066"/>
<evidence type="ECO:0000313" key="5">
    <source>
        <dbReference type="Proteomes" id="UP000000759"/>
    </source>
</evidence>
<evidence type="ECO:0000256" key="1">
    <source>
        <dbReference type="SAM" id="Coils"/>
    </source>
</evidence>
<dbReference type="GeneID" id="7194796"/>
<feature type="compositionally biased region" description="Basic and acidic residues" evidence="2">
    <location>
        <begin position="247"/>
        <end position="259"/>
    </location>
</feature>
<keyword evidence="5" id="KW-1185">Reference proteome</keyword>
<dbReference type="RefSeq" id="XP_002183057.1">
    <property type="nucleotide sequence ID" value="XM_002183021.1"/>
</dbReference>
<feature type="compositionally biased region" description="Low complexity" evidence="2">
    <location>
        <begin position="272"/>
        <end position="282"/>
    </location>
</feature>
<dbReference type="PANTHER" id="PTHR15838:SF1">
    <property type="entry name" value="ZINC FINGER CCHC DOMAIN-CONTAINING PROTEIN 17"/>
    <property type="match status" value="1"/>
</dbReference>
<reference evidence="4 5" key="1">
    <citation type="journal article" date="2008" name="Nature">
        <title>The Phaeodactylum genome reveals the evolutionary history of diatom genomes.</title>
        <authorList>
            <person name="Bowler C."/>
            <person name="Allen A.E."/>
            <person name="Badger J.H."/>
            <person name="Grimwood J."/>
            <person name="Jabbari K."/>
            <person name="Kuo A."/>
            <person name="Maheswari U."/>
            <person name="Martens C."/>
            <person name="Maumus F."/>
            <person name="Otillar R.P."/>
            <person name="Rayko E."/>
            <person name="Salamov A."/>
            <person name="Vandepoele K."/>
            <person name="Beszteri B."/>
            <person name="Gruber A."/>
            <person name="Heijde M."/>
            <person name="Katinka M."/>
            <person name="Mock T."/>
            <person name="Valentin K."/>
            <person name="Verret F."/>
            <person name="Berges J.A."/>
            <person name="Brownlee C."/>
            <person name="Cadoret J.P."/>
            <person name="Chiovitti A."/>
            <person name="Choi C.J."/>
            <person name="Coesel S."/>
            <person name="De Martino A."/>
            <person name="Detter J.C."/>
            <person name="Durkin C."/>
            <person name="Falciatore A."/>
            <person name="Fournet J."/>
            <person name="Haruta M."/>
            <person name="Huysman M.J."/>
            <person name="Jenkins B.D."/>
            <person name="Jiroutova K."/>
            <person name="Jorgensen R.E."/>
            <person name="Joubert Y."/>
            <person name="Kaplan A."/>
            <person name="Kroger N."/>
            <person name="Kroth P.G."/>
            <person name="La Roche J."/>
            <person name="Lindquist E."/>
            <person name="Lommer M."/>
            <person name="Martin-Jezequel V."/>
            <person name="Lopez P.J."/>
            <person name="Lucas S."/>
            <person name="Mangogna M."/>
            <person name="McGinnis K."/>
            <person name="Medlin L.K."/>
            <person name="Montsant A."/>
            <person name="Oudot-Le Secq M.P."/>
            <person name="Napoli C."/>
            <person name="Obornik M."/>
            <person name="Parker M.S."/>
            <person name="Petit J.L."/>
            <person name="Porcel B.M."/>
            <person name="Poulsen N."/>
            <person name="Robison M."/>
            <person name="Rychlewski L."/>
            <person name="Rynearson T.A."/>
            <person name="Schmutz J."/>
            <person name="Shapiro H."/>
            <person name="Siaut M."/>
            <person name="Stanley M."/>
            <person name="Sussman M.R."/>
            <person name="Taylor A.R."/>
            <person name="Vardi A."/>
            <person name="von Dassow P."/>
            <person name="Vyverman W."/>
            <person name="Willis A."/>
            <person name="Wyrwicz L.S."/>
            <person name="Rokhsar D.S."/>
            <person name="Weissenbach J."/>
            <person name="Armbrust E.V."/>
            <person name="Green B.R."/>
            <person name="Van de Peer Y."/>
            <person name="Grigoriev I.V."/>
        </authorList>
    </citation>
    <scope>NUCLEOTIDE SEQUENCE [LARGE SCALE GENOMIC DNA]</scope>
    <source>
        <strain evidence="4 5">CCAP 1055/1</strain>
    </source>
</reference>
<dbReference type="OMA" id="WMTRAND"/>
<evidence type="ECO:0000256" key="2">
    <source>
        <dbReference type="SAM" id="MobiDB-lite"/>
    </source>
</evidence>
<dbReference type="Gene3D" id="2.40.50.140">
    <property type="entry name" value="Nucleic acid-binding proteins"/>
    <property type="match status" value="1"/>
</dbReference>
<sequence>MQTLPSEGSIVCGEIVRIEPYGAFVQLEECRARGLLHISQIANMRLEKVEDALSMNDRVWVKVLEVVPDDNPDMSRPQRFKIKLTMKNVAQDGTAQEIEASLQAGQRVSQAIEQNLNSKIGMGVARDPMAGYSNASDRLILKNDPSRKTTVINGYALVDDTEGVLPPESSLPPLIEPVQIVLMGRGRGKTLPAWMTNDDNGPIKRSEMVVNDDGSSSNESGRHSRKRSKRKSKEKRKKDRKRSRKTRYNDESERDDRDRDRHRKKRRRSQRSRSPSASAKSSIPDEGFFNRSLGDDRNISFRNVDEAKRLVEELEKKGVRKSRRS</sequence>
<dbReference type="Pfam" id="PF00575">
    <property type="entry name" value="S1"/>
    <property type="match status" value="1"/>
</dbReference>
<dbReference type="KEGG" id="pti:PHATRDRAFT_39066"/>
<dbReference type="PANTHER" id="PTHR15838">
    <property type="entry name" value="NUCLEOLAR PROTEIN OF 40 KDA"/>
    <property type="match status" value="1"/>
</dbReference>
<feature type="coiled-coil region" evidence="1">
    <location>
        <begin position="297"/>
        <end position="324"/>
    </location>
</feature>
<dbReference type="InterPro" id="IPR003029">
    <property type="entry name" value="S1_domain"/>
</dbReference>
<dbReference type="eggNOG" id="KOG0922">
    <property type="taxonomic scope" value="Eukaryota"/>
</dbReference>
<dbReference type="STRING" id="556484.B7G7Q7"/>
<dbReference type="EMBL" id="CM000620">
    <property type="protein sequence ID" value="EEC45275.1"/>
    <property type="molecule type" value="Genomic_DNA"/>
</dbReference>
<dbReference type="Proteomes" id="UP000000759">
    <property type="component" value="Chromosome 18"/>
</dbReference>